<feature type="region of interest" description="Disordered" evidence="4">
    <location>
        <begin position="1"/>
        <end position="80"/>
    </location>
</feature>
<gene>
    <name evidence="5" type="ORF">VHEMI08407</name>
</gene>
<feature type="region of interest" description="Disordered" evidence="4">
    <location>
        <begin position="624"/>
        <end position="666"/>
    </location>
</feature>
<dbReference type="AlphaFoldDB" id="A0A0A1TPN9"/>
<evidence type="ECO:0000313" key="5">
    <source>
        <dbReference type="EMBL" id="CEJ92777.1"/>
    </source>
</evidence>
<dbReference type="InterPro" id="IPR036322">
    <property type="entry name" value="WD40_repeat_dom_sf"/>
</dbReference>
<dbReference type="InterPro" id="IPR001680">
    <property type="entry name" value="WD40_rpt"/>
</dbReference>
<feature type="compositionally biased region" description="Acidic residues" evidence="4">
    <location>
        <begin position="48"/>
        <end position="73"/>
    </location>
</feature>
<evidence type="ECO:0008006" key="7">
    <source>
        <dbReference type="Google" id="ProtNLM"/>
    </source>
</evidence>
<dbReference type="InterPro" id="IPR015943">
    <property type="entry name" value="WD40/YVTN_repeat-like_dom_sf"/>
</dbReference>
<sequence length="707" mass="77962">MATRRSARASRAKSYTENIYDSESDAGTENSAAPVKRTPSRWKPRVQDEEEYSVVDHEEGDLDMPDAGEEEEEIPRAKKSPKKVIYKPAKSAAIQEPANLKYVDLALATQDAEDAKGYVGSTDRGTHGNALISAWYGPDELSLEICEAMRFRWAPWKVLPPKGRPLDYPLPEVAPWVGDRDARYNFTYAQRWVDRVRKATKSSGKTTEVVKKADIGHYQPPRRDMPVFIGAHDDPERLTMAPGDGFCLSQAGIPYETDTGAEKVTMGWMFDVGGIATSMDWAPREGKDATQQLALAVIPFEDHAPYDYLEEASKPDFQKYGTVQLWEFRGQPVETGFISPAIGKPIHKWTLCMDHGRAKRVAWSPLCSFLAIICGDGNVYVVDAEASHEGLHKMIQPTATLSLANEPDVRGTAMTWITINRLAVGYSDGSIALWSIQPRRLLSRHPVHHTTIVGMVSGAPSRPYMVASYPVGGTNKLIDLRSPSIESTEVQSTVINPQAHLIGYSDHLLGFIMLNPSSRAVNAILTFSHYAHFPMVRTLCTMDSLPTCLSVGRTHPCLLVGTLDGSVWCMNPLAELLSTRYVTMGRLRIFQHEHVSARFHQPDTPAAVRGTSRIIHGFALETKPEKAEGRQAAPKPKKKKAKSATKTDFESDDDGEGGSGTTKMFMNDPGTRICSVQWNPNEAYGCWAAAAMASGLVKVMDLGIELA</sequence>
<reference evidence="5 6" key="1">
    <citation type="journal article" date="2015" name="Genome Announc.">
        <title>Draft Genome Sequence and Gene Annotation of the Entomopathogenic Fungus Verticillium hemipterigenum.</title>
        <authorList>
            <person name="Horn F."/>
            <person name="Habel A."/>
            <person name="Scharf D.H."/>
            <person name="Dworschak J."/>
            <person name="Brakhage A.A."/>
            <person name="Guthke R."/>
            <person name="Hertweck C."/>
            <person name="Linde J."/>
        </authorList>
    </citation>
    <scope>NUCLEOTIDE SEQUENCE [LARGE SCALE GENOMIC DNA]</scope>
</reference>
<dbReference type="OrthoDB" id="4703at2759"/>
<dbReference type="GO" id="GO:0000127">
    <property type="term" value="C:transcription factor TFIIIC complex"/>
    <property type="evidence" value="ECO:0007669"/>
    <property type="project" value="TreeGrafter"/>
</dbReference>
<keyword evidence="6" id="KW-1185">Reference proteome</keyword>
<dbReference type="Gene3D" id="2.130.10.10">
    <property type="entry name" value="YVTN repeat-like/Quinoprotein amine dehydrogenase"/>
    <property type="match status" value="1"/>
</dbReference>
<evidence type="ECO:0000313" key="6">
    <source>
        <dbReference type="Proteomes" id="UP000039046"/>
    </source>
</evidence>
<organism evidence="5 6">
    <name type="scientific">[Torrubiella] hemipterigena</name>
    <dbReference type="NCBI Taxonomy" id="1531966"/>
    <lineage>
        <taxon>Eukaryota</taxon>
        <taxon>Fungi</taxon>
        <taxon>Dikarya</taxon>
        <taxon>Ascomycota</taxon>
        <taxon>Pezizomycotina</taxon>
        <taxon>Sordariomycetes</taxon>
        <taxon>Hypocreomycetidae</taxon>
        <taxon>Hypocreales</taxon>
        <taxon>Clavicipitaceae</taxon>
        <taxon>Clavicipitaceae incertae sedis</taxon>
        <taxon>'Torrubiella' clade</taxon>
    </lineage>
</organism>
<evidence type="ECO:0000256" key="1">
    <source>
        <dbReference type="ARBA" id="ARBA00004123"/>
    </source>
</evidence>
<dbReference type="GO" id="GO:0006383">
    <property type="term" value="P:transcription by RNA polymerase III"/>
    <property type="evidence" value="ECO:0007669"/>
    <property type="project" value="TreeGrafter"/>
</dbReference>
<dbReference type="SMART" id="SM00320">
    <property type="entry name" value="WD40"/>
    <property type="match status" value="4"/>
</dbReference>
<evidence type="ECO:0000256" key="3">
    <source>
        <dbReference type="ARBA" id="ARBA00023242"/>
    </source>
</evidence>
<dbReference type="SUPFAM" id="SSF50978">
    <property type="entry name" value="WD40 repeat-like"/>
    <property type="match status" value="1"/>
</dbReference>
<keyword evidence="3" id="KW-0539">Nucleus</keyword>
<accession>A0A0A1TPN9</accession>
<name>A0A0A1TPN9_9HYPO</name>
<dbReference type="HOGENOM" id="CLU_015565_0_0_1"/>
<dbReference type="PANTHER" id="PTHR15052">
    <property type="entry name" value="RNA POLYMERASE III TRANSCRIPTION INITIATION FACTOR COMPLEX SUBUNIT"/>
    <property type="match status" value="1"/>
</dbReference>
<dbReference type="STRING" id="1531966.A0A0A1TPN9"/>
<dbReference type="InterPro" id="IPR052416">
    <property type="entry name" value="GTF3C_component"/>
</dbReference>
<keyword evidence="2" id="KW-0804">Transcription</keyword>
<evidence type="ECO:0000256" key="2">
    <source>
        <dbReference type="ARBA" id="ARBA00023163"/>
    </source>
</evidence>
<dbReference type="PANTHER" id="PTHR15052:SF2">
    <property type="entry name" value="GENERAL TRANSCRIPTION FACTOR 3C POLYPEPTIDE 2"/>
    <property type="match status" value="1"/>
</dbReference>
<protein>
    <recommendedName>
        <fullName evidence="7">Transcription factor TFIIIC complex subunit Tfc6</fullName>
    </recommendedName>
</protein>
<comment type="subcellular location">
    <subcellularLocation>
        <location evidence="1">Nucleus</location>
    </subcellularLocation>
</comment>
<evidence type="ECO:0000256" key="4">
    <source>
        <dbReference type="SAM" id="MobiDB-lite"/>
    </source>
</evidence>
<proteinExistence type="predicted"/>
<dbReference type="Proteomes" id="UP000039046">
    <property type="component" value="Unassembled WGS sequence"/>
</dbReference>
<feature type="compositionally biased region" description="Basic residues" evidence="4">
    <location>
        <begin position="1"/>
        <end position="11"/>
    </location>
</feature>
<dbReference type="EMBL" id="CDHN01000005">
    <property type="protein sequence ID" value="CEJ92777.1"/>
    <property type="molecule type" value="Genomic_DNA"/>
</dbReference>
<dbReference type="GO" id="GO:0005634">
    <property type="term" value="C:nucleus"/>
    <property type="evidence" value="ECO:0007669"/>
    <property type="project" value="UniProtKB-SubCell"/>
</dbReference>